<dbReference type="EMBL" id="NMUQ01000002">
    <property type="protein sequence ID" value="OXM14314.1"/>
    <property type="molecule type" value="Genomic_DNA"/>
</dbReference>
<feature type="transmembrane region" description="Helical" evidence="1">
    <location>
        <begin position="12"/>
        <end position="31"/>
    </location>
</feature>
<gene>
    <name evidence="2" type="ORF">CGZ75_15285</name>
</gene>
<evidence type="ECO:0000313" key="3">
    <source>
        <dbReference type="Proteomes" id="UP000215145"/>
    </source>
</evidence>
<protein>
    <submittedName>
        <fullName evidence="2">Uncharacterized protein</fullName>
    </submittedName>
</protein>
<keyword evidence="3" id="KW-1185">Reference proteome</keyword>
<dbReference type="Proteomes" id="UP000215145">
    <property type="component" value="Unassembled WGS sequence"/>
</dbReference>
<dbReference type="AlphaFoldDB" id="A0A229NX49"/>
<organism evidence="2 3">
    <name type="scientific">Paenibacillus herberti</name>
    <dbReference type="NCBI Taxonomy" id="1619309"/>
    <lineage>
        <taxon>Bacteria</taxon>
        <taxon>Bacillati</taxon>
        <taxon>Bacillota</taxon>
        <taxon>Bacilli</taxon>
        <taxon>Bacillales</taxon>
        <taxon>Paenibacillaceae</taxon>
        <taxon>Paenibacillus</taxon>
    </lineage>
</organism>
<name>A0A229NX49_9BACL</name>
<evidence type="ECO:0000313" key="2">
    <source>
        <dbReference type="EMBL" id="OXM14314.1"/>
    </source>
</evidence>
<keyword evidence="1" id="KW-0472">Membrane</keyword>
<reference evidence="2 3" key="1">
    <citation type="submission" date="2017-07" db="EMBL/GenBank/DDBJ databases">
        <title>Paenibacillus herberti R33 genome sequencing and assembly.</title>
        <authorList>
            <person name="Su W."/>
        </authorList>
    </citation>
    <scope>NUCLEOTIDE SEQUENCE [LARGE SCALE GENOMIC DNA]</scope>
    <source>
        <strain evidence="2 3">R33</strain>
    </source>
</reference>
<proteinExistence type="predicted"/>
<evidence type="ECO:0000256" key="1">
    <source>
        <dbReference type="SAM" id="Phobius"/>
    </source>
</evidence>
<sequence>MRNISNSYGSNLGLILVLFILLVITICFFSRNSVNNGPDDGSDDESSELGATRGFTLVNSAEGLNLVVSFIKNAEEPTPTFLPSGDENHFRVPIGSTATVIYSVYTTSYASLVGKFSASMYSISLVQDVGFRSISTTAPLRWFYGITPSNLVLVNK</sequence>
<comment type="caution">
    <text evidence="2">The sequence shown here is derived from an EMBL/GenBank/DDBJ whole genome shotgun (WGS) entry which is preliminary data.</text>
</comment>
<accession>A0A229NX49</accession>
<keyword evidence="1" id="KW-0812">Transmembrane</keyword>
<keyword evidence="1" id="KW-1133">Transmembrane helix</keyword>